<evidence type="ECO:0000313" key="4">
    <source>
        <dbReference type="EMBL" id="MCF6378496.1"/>
    </source>
</evidence>
<feature type="compositionally biased region" description="Low complexity" evidence="1">
    <location>
        <begin position="320"/>
        <end position="346"/>
    </location>
</feature>
<protein>
    <recommendedName>
        <fullName evidence="6">Gram-positive cocci surface proteins LPxTG domain-containing protein</fullName>
    </recommendedName>
</protein>
<feature type="transmembrane region" description="Helical" evidence="2">
    <location>
        <begin position="394"/>
        <end position="414"/>
    </location>
</feature>
<feature type="chain" id="PRO_5047134988" description="Gram-positive cocci surface proteins LPxTG domain-containing protein" evidence="3">
    <location>
        <begin position="33"/>
        <end position="419"/>
    </location>
</feature>
<dbReference type="RefSeq" id="WP_236402544.1">
    <property type="nucleotide sequence ID" value="NZ_JAKJHZ010000007.1"/>
</dbReference>
<dbReference type="Proteomes" id="UP001201161">
    <property type="component" value="Unassembled WGS sequence"/>
</dbReference>
<gene>
    <name evidence="4" type="ORF">L2K70_12865</name>
</gene>
<evidence type="ECO:0008006" key="6">
    <source>
        <dbReference type="Google" id="ProtNLM"/>
    </source>
</evidence>
<feature type="compositionally biased region" description="Gly residues" evidence="1">
    <location>
        <begin position="94"/>
        <end position="127"/>
    </location>
</feature>
<comment type="caution">
    <text evidence="4">The sequence shown here is derived from an EMBL/GenBank/DDBJ whole genome shotgun (WGS) entry which is preliminary data.</text>
</comment>
<evidence type="ECO:0000256" key="3">
    <source>
        <dbReference type="SAM" id="SignalP"/>
    </source>
</evidence>
<dbReference type="EMBL" id="JAKJHZ010000007">
    <property type="protein sequence ID" value="MCF6378496.1"/>
    <property type="molecule type" value="Genomic_DNA"/>
</dbReference>
<feature type="region of interest" description="Disordered" evidence="1">
    <location>
        <begin position="318"/>
        <end position="346"/>
    </location>
</feature>
<feature type="signal peptide" evidence="3">
    <location>
        <begin position="1"/>
        <end position="32"/>
    </location>
</feature>
<reference evidence="4 5" key="1">
    <citation type="submission" date="2022-01" db="EMBL/GenBank/DDBJ databases">
        <title>Nocardioides sp. nov., an actinomycete isolated from mining soil.</title>
        <authorList>
            <person name="Liu L."/>
        </authorList>
    </citation>
    <scope>NUCLEOTIDE SEQUENCE [LARGE SCALE GENOMIC DNA]</scope>
    <source>
        <strain evidence="4 5">KLBMP 9356</strain>
    </source>
</reference>
<dbReference type="InterPro" id="IPR002989">
    <property type="entry name" value="Mycobac_pentapep"/>
</dbReference>
<dbReference type="Pfam" id="PF01469">
    <property type="entry name" value="Pentapeptide_2"/>
    <property type="match status" value="1"/>
</dbReference>
<feature type="compositionally biased region" description="Gly residues" evidence="1">
    <location>
        <begin position="146"/>
        <end position="161"/>
    </location>
</feature>
<proteinExistence type="predicted"/>
<evidence type="ECO:0000313" key="5">
    <source>
        <dbReference type="Proteomes" id="UP001201161"/>
    </source>
</evidence>
<keyword evidence="3" id="KW-0732">Signal</keyword>
<evidence type="ECO:0000256" key="1">
    <source>
        <dbReference type="SAM" id="MobiDB-lite"/>
    </source>
</evidence>
<keyword evidence="2" id="KW-0812">Transmembrane</keyword>
<sequence>MNSTARIRSPRLAVAALLCLGTVTLAPAAAHAEPGNGQGQGQANAPAEVPAQQQHPTPAAPDGQPGTGQGATKETGRHGNAGRGDVGSAKPGKGNPGQGNPGQGNPGQGNPGHGNPGHGNPGQGNPGQGDQPEVPGEPGDDNGNDNGDGNGGGGTPGGSGDPAGNNGTVKIAPYGEADGIPDNTPHPGCTFQVEWYGFDEGADIVSTVTFEPQAPTADVVIGGTEPSQVFVGGDPASGAGTATGLDGTQAYTLSFTGAPHPQQGYHVKLTVHTPGSIGNDTKTKVFWVEGCAPSTSQPTPSAAVPEVGPVASTPEVLGEQASAPAQPQSHAQTQPQSQAQAQPEVLPAQAEVPVAAQPQLLPVQAGAQPEAQQALPTAVNAGASGAPRTPVSGATSLLGLVLVLLGAASARLAWSRARG</sequence>
<keyword evidence="5" id="KW-1185">Reference proteome</keyword>
<accession>A0ABS9HDW3</accession>
<organism evidence="4 5">
    <name type="scientific">Nocardioides potassii</name>
    <dbReference type="NCBI Taxonomy" id="2911371"/>
    <lineage>
        <taxon>Bacteria</taxon>
        <taxon>Bacillati</taxon>
        <taxon>Actinomycetota</taxon>
        <taxon>Actinomycetes</taxon>
        <taxon>Propionibacteriales</taxon>
        <taxon>Nocardioidaceae</taxon>
        <taxon>Nocardioides</taxon>
    </lineage>
</organism>
<name>A0ABS9HDW3_9ACTN</name>
<feature type="region of interest" description="Disordered" evidence="1">
    <location>
        <begin position="31"/>
        <end position="184"/>
    </location>
</feature>
<keyword evidence="2" id="KW-0472">Membrane</keyword>
<evidence type="ECO:0000256" key="2">
    <source>
        <dbReference type="SAM" id="Phobius"/>
    </source>
</evidence>
<feature type="compositionally biased region" description="Low complexity" evidence="1">
    <location>
        <begin position="41"/>
        <end position="61"/>
    </location>
</feature>
<keyword evidence="2" id="KW-1133">Transmembrane helix</keyword>